<evidence type="ECO:0000313" key="6">
    <source>
        <dbReference type="Proteomes" id="UP000446786"/>
    </source>
</evidence>
<dbReference type="SUPFAM" id="SSF55961">
    <property type="entry name" value="Bet v1-like"/>
    <property type="match status" value="1"/>
</dbReference>
<dbReference type="AlphaFoldDB" id="A0A845AUM7"/>
<keyword evidence="2" id="KW-0732">Signal</keyword>
<dbReference type="EMBL" id="WTYE01000001">
    <property type="protein sequence ID" value="MXP33294.1"/>
    <property type="molecule type" value="Genomic_DNA"/>
</dbReference>
<comment type="caution">
    <text evidence="5">The sequence shown here is derived from an EMBL/GenBank/DDBJ whole genome shotgun (WGS) entry which is preliminary data.</text>
</comment>
<dbReference type="EMBL" id="WTYE01000001">
    <property type="protein sequence ID" value="MXP30534.1"/>
    <property type="molecule type" value="Genomic_DNA"/>
</dbReference>
<comment type="similarity">
    <text evidence="1">Belongs to the AHA1 family.</text>
</comment>
<gene>
    <name evidence="4" type="ORF">GRI94_01720</name>
    <name evidence="5" type="ORF">GRI94_15810</name>
</gene>
<dbReference type="InterPro" id="IPR023393">
    <property type="entry name" value="START-like_dom_sf"/>
</dbReference>
<name>A0A845AUM7_9SPHN</name>
<feature type="domain" description="Activator of Hsp90 ATPase homologue 1/2-like C-terminal" evidence="3">
    <location>
        <begin position="49"/>
        <end position="183"/>
    </location>
</feature>
<dbReference type="OrthoDB" id="7058581at2"/>
<sequence>MTIRSIWAALVLAALSVASPIAAQGPDVLSRVVEETDGTRTLIHEATIDAPVDAVWATLSTADGWKAWGPREAWFDFRIGGSIETSYVAGAAPGDAQNIQHRILAYVPERMIALEVIKVPEGAFEPGVLDGMWGVYELEPLENGKTRLRILGLGYKSDETSSRILEFFKSGNAYSIRMLEQNLKQAGGQ</sequence>
<proteinExistence type="inferred from homology"/>
<dbReference type="Gene3D" id="3.30.530.20">
    <property type="match status" value="1"/>
</dbReference>
<keyword evidence="6" id="KW-1185">Reference proteome</keyword>
<dbReference type="InterPro" id="IPR013538">
    <property type="entry name" value="ASHA1/2-like_C"/>
</dbReference>
<evidence type="ECO:0000256" key="1">
    <source>
        <dbReference type="ARBA" id="ARBA00006817"/>
    </source>
</evidence>
<evidence type="ECO:0000313" key="4">
    <source>
        <dbReference type="EMBL" id="MXP30534.1"/>
    </source>
</evidence>
<feature type="chain" id="PRO_5044663607" description="Activator of Hsp90 ATPase homologue 1/2-like C-terminal domain-containing protein" evidence="2">
    <location>
        <begin position="24"/>
        <end position="189"/>
    </location>
</feature>
<feature type="signal peptide" evidence="2">
    <location>
        <begin position="1"/>
        <end position="23"/>
    </location>
</feature>
<dbReference type="Proteomes" id="UP000446786">
    <property type="component" value="Unassembled WGS sequence"/>
</dbReference>
<evidence type="ECO:0000256" key="2">
    <source>
        <dbReference type="SAM" id="SignalP"/>
    </source>
</evidence>
<evidence type="ECO:0000313" key="5">
    <source>
        <dbReference type="EMBL" id="MXP33294.1"/>
    </source>
</evidence>
<accession>A0A845AUM7</accession>
<reference evidence="5 6" key="1">
    <citation type="submission" date="2019-12" db="EMBL/GenBank/DDBJ databases">
        <title>Genomic-based taxomic classification of the family Erythrobacteraceae.</title>
        <authorList>
            <person name="Xu L."/>
        </authorList>
    </citation>
    <scope>NUCLEOTIDE SEQUENCE [LARGE SCALE GENOMIC DNA]</scope>
    <source>
        <strain evidence="5 6">JCM 16677</strain>
    </source>
</reference>
<organism evidence="5 6">
    <name type="scientific">Parerythrobacter jejuensis</name>
    <dbReference type="NCBI Taxonomy" id="795812"/>
    <lineage>
        <taxon>Bacteria</taxon>
        <taxon>Pseudomonadati</taxon>
        <taxon>Pseudomonadota</taxon>
        <taxon>Alphaproteobacteria</taxon>
        <taxon>Sphingomonadales</taxon>
        <taxon>Erythrobacteraceae</taxon>
        <taxon>Parerythrobacter</taxon>
    </lineage>
</organism>
<dbReference type="Pfam" id="PF08327">
    <property type="entry name" value="AHSA1"/>
    <property type="match status" value="1"/>
</dbReference>
<evidence type="ECO:0000259" key="3">
    <source>
        <dbReference type="Pfam" id="PF08327"/>
    </source>
</evidence>
<dbReference type="RefSeq" id="WP_160778068.1">
    <property type="nucleotide sequence ID" value="NZ_BAAAZF010000001.1"/>
</dbReference>
<protein>
    <recommendedName>
        <fullName evidence="3">Activator of Hsp90 ATPase homologue 1/2-like C-terminal domain-containing protein</fullName>
    </recommendedName>
</protein>
<dbReference type="CDD" id="cd07814">
    <property type="entry name" value="SRPBCC_CalC_Aha1-like"/>
    <property type="match status" value="1"/>
</dbReference>